<evidence type="ECO:0000259" key="3">
    <source>
        <dbReference type="PROSITE" id="PS50853"/>
    </source>
</evidence>
<dbReference type="SMART" id="SM00060">
    <property type="entry name" value="FN3"/>
    <property type="match status" value="3"/>
</dbReference>
<accession>A0ABX0ILL7</accession>
<reference evidence="4" key="2">
    <citation type="submission" date="2020-02" db="EMBL/GenBank/DDBJ databases">
        <title>Flavobacterium profundi sp. nov., isolated from a deep-sea seamount.</title>
        <authorList>
            <person name="Zhang D.-C."/>
        </authorList>
    </citation>
    <scope>NUCLEOTIDE SEQUENCE</scope>
    <source>
        <strain evidence="4">EC11</strain>
    </source>
</reference>
<keyword evidence="5" id="KW-1185">Reference proteome</keyword>
<feature type="domain" description="Fibronectin type-III" evidence="3">
    <location>
        <begin position="268"/>
        <end position="356"/>
    </location>
</feature>
<dbReference type="Gene3D" id="2.60.40.10">
    <property type="entry name" value="Immunoglobulins"/>
    <property type="match status" value="3"/>
</dbReference>
<dbReference type="Pfam" id="PF18962">
    <property type="entry name" value="Por_Secre_tail"/>
    <property type="match status" value="1"/>
</dbReference>
<dbReference type="InterPro" id="IPR003961">
    <property type="entry name" value="FN3_dom"/>
</dbReference>
<dbReference type="RefSeq" id="WP_140960030.1">
    <property type="nucleotide sequence ID" value="NZ_VEVQ02000002.1"/>
</dbReference>
<feature type="domain" description="Fibronectin type-III" evidence="3">
    <location>
        <begin position="609"/>
        <end position="696"/>
    </location>
</feature>
<dbReference type="CDD" id="cd00063">
    <property type="entry name" value="FN3"/>
    <property type="match status" value="2"/>
</dbReference>
<dbReference type="InterPro" id="IPR050991">
    <property type="entry name" value="ECM_Regulatory_Proteins"/>
</dbReference>
<dbReference type="InterPro" id="IPR036116">
    <property type="entry name" value="FN3_sf"/>
</dbReference>
<dbReference type="InterPro" id="IPR013783">
    <property type="entry name" value="Ig-like_fold"/>
</dbReference>
<keyword evidence="2" id="KW-0677">Repeat</keyword>
<dbReference type="Pfam" id="PF07675">
    <property type="entry name" value="Cleaved_Adhesin"/>
    <property type="match status" value="1"/>
</dbReference>
<sequence length="998" mass="105899">MKKNYFNFMGVYLKTLALFSLFYFLTGFSSKEHENSNTNKPVRAPSLIFDPASYMALTINGFNADVIANGLGDLSATSTNDVDGANFCYLAQGTQITSGATPITYGLPTNGVLPMANSDLFFNLASYDSNNSLRIETNGAAGLSAITFAENESFETLSLAVTSGSGASSVTITVTFSDATTQVFSALNIPDWFNSNALPTIISGIGRGSRSDNGLENPNNNPRIYRLDLAIDAANQTKLVSGMSVEKSSGGVFNLFAVSGKLVPDCTGPTNIASTAVNAFDASISWTAANVTDTFEVALVASGATIPATGEVSATNSFNFSSLTPETTYDVYVRTICATTGYSFWTGPFTFTTTVACVAPTGIVFSSIGTTSATVTWSAGSNTNWEFAYVSSGSPAPTSGTALTTATTNLSSLTQNTVYDVYIRTDCGASGYSSWSMASFTTACTTGISINEDFEGTTIGEIPNCWSLINGGDANTWGVQNNFPNYPHSGTKFARINYSSTAHNDFLITPPFTVTANVSDIISFWSRNYNATYIDRFNVLVSTTGNQESDFTNVLASNVGPSTTYTEYTYDLSAYVGQTIYFAIQAISTDQYYLFIDDLMTSGIPICDAPTNLTASDITETTAVLSWDGATASEWEIAVQSLGAGAPTTGDVVASTTYNATYTAGTTVEFYVRTVCDNNSGYSPWSGPFVFGGYLNLEISSGLTDDVIANGVGPSANSTTNDIDGGNYVYLSRDYKLNSTDADLTYGLPVNGVINSSSLPGLIFKMNPLNTPYDGNNSLRIATAGAANAGTLTFETIYPAEKVYFLVTSGGGTSTVSGTIHFDDGSSQVIPNTLIPDWFNQTSLPVAISGIGRVNTTNNVLENPSGNPRIYELSVAIDVANQGKTFSSIDFQKESGTGVVNIFAASIKFPSTPLSTDGFVKENSIKFYPNPVSSILNLEYNAEFSKVQVVNLVGQILIDKVVNNESSTQIDMSYLTSGAYMVNVTIDGKVETIKVIKN</sequence>
<organism evidence="4 5">
    <name type="scientific">Flavobacterium jejuense</name>
    <dbReference type="NCBI Taxonomy" id="1544455"/>
    <lineage>
        <taxon>Bacteria</taxon>
        <taxon>Pseudomonadati</taxon>
        <taxon>Bacteroidota</taxon>
        <taxon>Flavobacteriia</taxon>
        <taxon>Flavobacteriales</taxon>
        <taxon>Flavobacteriaceae</taxon>
        <taxon>Flavobacterium</taxon>
    </lineage>
</organism>
<feature type="domain" description="Fibronectin type-III" evidence="3">
    <location>
        <begin position="359"/>
        <end position="446"/>
    </location>
</feature>
<dbReference type="NCBIfam" id="TIGR04183">
    <property type="entry name" value="Por_Secre_tail"/>
    <property type="match status" value="1"/>
</dbReference>
<protein>
    <submittedName>
        <fullName evidence="4">T9SS type A sorting domain-containing protein</fullName>
    </submittedName>
</protein>
<comment type="caution">
    <text evidence="4">The sequence shown here is derived from an EMBL/GenBank/DDBJ whole genome shotgun (WGS) entry which is preliminary data.</text>
</comment>
<name>A0ABX0ILL7_9FLAO</name>
<dbReference type="EMBL" id="VEVQ02000002">
    <property type="protein sequence ID" value="NHN24697.1"/>
    <property type="molecule type" value="Genomic_DNA"/>
</dbReference>
<evidence type="ECO:0000313" key="5">
    <source>
        <dbReference type="Proteomes" id="UP000817854"/>
    </source>
</evidence>
<dbReference type="Pfam" id="PF00041">
    <property type="entry name" value="fn3"/>
    <property type="match status" value="1"/>
</dbReference>
<keyword evidence="1" id="KW-0732">Signal</keyword>
<dbReference type="InterPro" id="IPR011628">
    <property type="entry name" value="Cleaved_adhesin"/>
</dbReference>
<gene>
    <name evidence="4" type="ORF">FIA58_003325</name>
</gene>
<dbReference type="NCBIfam" id="NF038128">
    <property type="entry name" value="choice_anch_J"/>
    <property type="match status" value="1"/>
</dbReference>
<dbReference type="InterPro" id="IPR026444">
    <property type="entry name" value="Secre_tail"/>
</dbReference>
<proteinExistence type="predicted"/>
<dbReference type="PANTHER" id="PTHR46708:SF2">
    <property type="entry name" value="FIBRONECTIN TYPE-III DOMAIN-CONTAINING PROTEIN"/>
    <property type="match status" value="1"/>
</dbReference>
<reference evidence="4" key="1">
    <citation type="submission" date="2019-05" db="EMBL/GenBank/DDBJ databases">
        <authorList>
            <person name="Lianzixin W."/>
        </authorList>
    </citation>
    <scope>NUCLEOTIDE SEQUENCE</scope>
    <source>
        <strain evidence="4">EC11</strain>
    </source>
</reference>
<evidence type="ECO:0000256" key="2">
    <source>
        <dbReference type="ARBA" id="ARBA00022737"/>
    </source>
</evidence>
<evidence type="ECO:0000313" key="4">
    <source>
        <dbReference type="EMBL" id="NHN24697.1"/>
    </source>
</evidence>
<evidence type="ECO:0000256" key="1">
    <source>
        <dbReference type="ARBA" id="ARBA00022729"/>
    </source>
</evidence>
<dbReference type="PROSITE" id="PS50853">
    <property type="entry name" value="FN3"/>
    <property type="match status" value="3"/>
</dbReference>
<dbReference type="PANTHER" id="PTHR46708">
    <property type="entry name" value="TENASCIN"/>
    <property type="match status" value="1"/>
</dbReference>
<dbReference type="SUPFAM" id="SSF49265">
    <property type="entry name" value="Fibronectin type III"/>
    <property type="match status" value="2"/>
</dbReference>
<dbReference type="Proteomes" id="UP000817854">
    <property type="component" value="Unassembled WGS sequence"/>
</dbReference>
<dbReference type="Gene3D" id="2.60.120.200">
    <property type="match status" value="1"/>
</dbReference>